<dbReference type="Proteomes" id="UP000196355">
    <property type="component" value="Unassembled WGS sequence"/>
</dbReference>
<dbReference type="AlphaFoldDB" id="A0A202BZ92"/>
<name>A0A202BZ92_9FLAO</name>
<evidence type="ECO:0000313" key="2">
    <source>
        <dbReference type="Proteomes" id="UP000196355"/>
    </source>
</evidence>
<protein>
    <submittedName>
        <fullName evidence="1">Uncharacterized protein</fullName>
    </submittedName>
</protein>
<reference evidence="2" key="1">
    <citation type="submission" date="2017-02" db="EMBL/GenBank/DDBJ databases">
        <authorList>
            <person name="Tetz G."/>
            <person name="Tetz V."/>
        </authorList>
    </citation>
    <scope>NUCLEOTIDE SEQUENCE [LARGE SCALE GENOMIC DNA]</scope>
    <source>
        <strain evidence="2">VT16-26</strain>
    </source>
</reference>
<evidence type="ECO:0000313" key="1">
    <source>
        <dbReference type="EMBL" id="OVE56685.1"/>
    </source>
</evidence>
<proteinExistence type="predicted"/>
<gene>
    <name evidence="1" type="ORF">B0E34_14270</name>
</gene>
<dbReference type="EMBL" id="MVAG01000122">
    <property type="protein sequence ID" value="OVE56685.1"/>
    <property type="molecule type" value="Genomic_DNA"/>
</dbReference>
<accession>A0A202BZ92</accession>
<keyword evidence="2" id="KW-1185">Reference proteome</keyword>
<comment type="caution">
    <text evidence="1">The sequence shown here is derived from an EMBL/GenBank/DDBJ whole genome shotgun (WGS) entry which is preliminary data.</text>
</comment>
<organism evidence="1 2">
    <name type="scientific">Chryseobacterium mucoviscidosis</name>
    <dbReference type="NCBI Taxonomy" id="1945581"/>
    <lineage>
        <taxon>Bacteria</taxon>
        <taxon>Pseudomonadati</taxon>
        <taxon>Bacteroidota</taxon>
        <taxon>Flavobacteriia</taxon>
        <taxon>Flavobacteriales</taxon>
        <taxon>Weeksellaceae</taxon>
        <taxon>Chryseobacterium group</taxon>
        <taxon>Chryseobacterium</taxon>
    </lineage>
</organism>
<sequence>MQMLYNILQKTHNQMNENLKKLYEDNWSIFSQKLIGIINDEGKENKPTNPLLLFVDEKKYKNADIKIMIFGQETNDWEGDFQNNPNLSLETYNDFYNSNDCFGYAGQFWNGYNRFLTLLSNKYPNK</sequence>